<reference evidence="5" key="1">
    <citation type="journal article" date="2022" name="bioRxiv">
        <title>Genomics of Preaxostyla Flagellates Illuminates Evolutionary Transitions and the Path Towards Mitochondrial Loss.</title>
        <authorList>
            <person name="Novak L.V.F."/>
            <person name="Treitli S.C."/>
            <person name="Pyrih J."/>
            <person name="Halakuc P."/>
            <person name="Pipaliya S.V."/>
            <person name="Vacek V."/>
            <person name="Brzon O."/>
            <person name="Soukal P."/>
            <person name="Eme L."/>
            <person name="Dacks J.B."/>
            <person name="Karnkowska A."/>
            <person name="Elias M."/>
            <person name="Hampl V."/>
        </authorList>
    </citation>
    <scope>NUCLEOTIDE SEQUENCE</scope>
    <source>
        <strain evidence="5">RCP-MX</strain>
    </source>
</reference>
<name>A0ABQ8U6F7_9EUKA</name>
<comment type="caution">
    <text evidence="5">The sequence shown here is derived from an EMBL/GenBank/DDBJ whole genome shotgun (WGS) entry which is preliminary data.</text>
</comment>
<dbReference type="PANTHER" id="PTHR15231:SF1">
    <property type="entry name" value="PHOSPHATIDYLINOSITOL N-ACETYLGLUCOSAMINYLTRANSFERASE SUBUNIT H"/>
    <property type="match status" value="1"/>
</dbReference>
<keyword evidence="3" id="KW-0812">Transmembrane</keyword>
<accession>A0ABQ8U6F7</accession>
<keyword evidence="6" id="KW-1185">Reference proteome</keyword>
<evidence type="ECO:0000256" key="2">
    <source>
        <dbReference type="ARBA" id="ARBA00009610"/>
    </source>
</evidence>
<dbReference type="Pfam" id="PF10181">
    <property type="entry name" value="PIG-H"/>
    <property type="match status" value="1"/>
</dbReference>
<proteinExistence type="inferred from homology"/>
<evidence type="ECO:0000256" key="3">
    <source>
        <dbReference type="SAM" id="Phobius"/>
    </source>
</evidence>
<evidence type="ECO:0000256" key="1">
    <source>
        <dbReference type="ARBA" id="ARBA00004687"/>
    </source>
</evidence>
<dbReference type="InterPro" id="IPR019328">
    <property type="entry name" value="PIGH-H_dom"/>
</dbReference>
<organism evidence="5 6">
    <name type="scientific">Paratrimastix pyriformis</name>
    <dbReference type="NCBI Taxonomy" id="342808"/>
    <lineage>
        <taxon>Eukaryota</taxon>
        <taxon>Metamonada</taxon>
        <taxon>Preaxostyla</taxon>
        <taxon>Paratrimastigidae</taxon>
        <taxon>Paratrimastix</taxon>
    </lineage>
</organism>
<protein>
    <submittedName>
        <fullName evidence="5">Phosphatidylinositol glycan</fullName>
    </submittedName>
</protein>
<feature type="transmembrane region" description="Helical" evidence="3">
    <location>
        <begin position="93"/>
        <end position="110"/>
    </location>
</feature>
<evidence type="ECO:0000313" key="6">
    <source>
        <dbReference type="Proteomes" id="UP001141327"/>
    </source>
</evidence>
<evidence type="ECO:0000313" key="5">
    <source>
        <dbReference type="EMBL" id="KAJ4454933.1"/>
    </source>
</evidence>
<dbReference type="Proteomes" id="UP001141327">
    <property type="component" value="Unassembled WGS sequence"/>
</dbReference>
<dbReference type="PANTHER" id="PTHR15231">
    <property type="entry name" value="PHOSPHATIDYLINOSITOL N-ACETYLGLUCOSAMINYLTRANSFERASE SUBUNIT H"/>
    <property type="match status" value="1"/>
</dbReference>
<dbReference type="InterPro" id="IPR044215">
    <property type="entry name" value="PIG-H"/>
</dbReference>
<keyword evidence="3" id="KW-1133">Transmembrane helix</keyword>
<sequence>MVVHLDCAASLRHLIRSDSYVKAFCAWSHVVALTQHHASPQPPSPRADLHPAVCFAPWEGMGNHGESGISCRTISDDMKEYSIAACDGFFTRLDRVLFSGSLLCGLLFFLFRIRVFLWWSTGFFAFASFRLLLRLSTVKEESILIVRELLVQVRTRYWSGQETTEVLDAHQIEDVIINEGITMHQVIYYLAFVIKGNSKLVLAFSHVFPRLAILHPVYLGVRSILFGEPAA</sequence>
<dbReference type="EMBL" id="JAPMOS010000127">
    <property type="protein sequence ID" value="KAJ4454933.1"/>
    <property type="molecule type" value="Genomic_DNA"/>
</dbReference>
<gene>
    <name evidence="5" type="ORF">PAPYR_10226</name>
</gene>
<comment type="similarity">
    <text evidence="2">Belongs to the PIGH family.</text>
</comment>
<evidence type="ECO:0000259" key="4">
    <source>
        <dbReference type="Pfam" id="PF10181"/>
    </source>
</evidence>
<feature type="domain" description="Phosphatidylinositol N-acetylglucosaminyltransferase subunit H conserved" evidence="4">
    <location>
        <begin position="142"/>
        <end position="204"/>
    </location>
</feature>
<keyword evidence="3" id="KW-0472">Membrane</keyword>
<comment type="pathway">
    <text evidence="1">Glycolipid biosynthesis; glycosylphosphatidylinositol-anchor biosynthesis.</text>
</comment>